<dbReference type="HOGENOM" id="CLU_2436730_0_0_6"/>
<dbReference type="AlphaFoldDB" id="A0A095XXG4"/>
<reference evidence="1 2" key="1">
    <citation type="journal article" date="2014" name="Genome Announc.">
        <title>Genome Sequence of Gammaproteobacterial Pseudohaliea rubra Type Strain DSM 19751, Isolated from Coastal Seawater of the Mediterranean Sea.</title>
        <authorList>
            <person name="Spring S."/>
            <person name="Fiebig A."/>
            <person name="Riedel T."/>
            <person name="Goker M."/>
            <person name="Klenk H.P."/>
        </authorList>
    </citation>
    <scope>NUCLEOTIDE SEQUENCE [LARGE SCALE GENOMIC DNA]</scope>
    <source>
        <strain evidence="1 2">DSM 19751</strain>
    </source>
</reference>
<name>A0A095XXG4_9GAMM</name>
<comment type="caution">
    <text evidence="1">The sequence shown here is derived from an EMBL/GenBank/DDBJ whole genome shotgun (WGS) entry which is preliminary data.</text>
</comment>
<gene>
    <name evidence="1" type="ORF">HRUBRA_01000</name>
</gene>
<sequence>MVGNEQVRDERIEKRASDAGVVRLLSPTDCIKDRLAGYYHWKDEQNFHQAVAVARRRPVQWSNLQRWHRDEGVADQFAAFKAAWESSEHL</sequence>
<evidence type="ECO:0000313" key="1">
    <source>
        <dbReference type="EMBL" id="KGE04416.1"/>
    </source>
</evidence>
<dbReference type="PATRIC" id="fig|1265313.6.peg.986"/>
<proteinExistence type="predicted"/>
<dbReference type="OrthoDB" id="325117at2"/>
<accession>A0A095XXG4</accession>
<dbReference type="EMBL" id="AUVB01000027">
    <property type="protein sequence ID" value="KGE04416.1"/>
    <property type="molecule type" value="Genomic_DNA"/>
</dbReference>
<protein>
    <submittedName>
        <fullName evidence="1">Uncharacterized protein</fullName>
    </submittedName>
</protein>
<evidence type="ECO:0000313" key="2">
    <source>
        <dbReference type="Proteomes" id="UP000029640"/>
    </source>
</evidence>
<dbReference type="Proteomes" id="UP000029640">
    <property type="component" value="Unassembled WGS sequence"/>
</dbReference>
<keyword evidence="2" id="KW-1185">Reference proteome</keyword>
<organism evidence="1 2">
    <name type="scientific">Pseudohaliea rubra DSM 19751</name>
    <dbReference type="NCBI Taxonomy" id="1265313"/>
    <lineage>
        <taxon>Bacteria</taxon>
        <taxon>Pseudomonadati</taxon>
        <taxon>Pseudomonadota</taxon>
        <taxon>Gammaproteobacteria</taxon>
        <taxon>Cellvibrionales</taxon>
        <taxon>Halieaceae</taxon>
        <taxon>Pseudohaliea</taxon>
    </lineage>
</organism>